<dbReference type="AlphaFoldDB" id="A0A1Z4N3W1"/>
<protein>
    <submittedName>
        <fullName evidence="1">Uncharacterized protein</fullName>
    </submittedName>
</protein>
<keyword evidence="2" id="KW-1185">Reference proteome</keyword>
<dbReference type="RefSeq" id="WP_190445943.1">
    <property type="nucleotide sequence ID" value="NZ_CAWNJS010000001.1"/>
</dbReference>
<organism evidence="1 2">
    <name type="scientific">Tolypothrix tenuis PCC 7101</name>
    <dbReference type="NCBI Taxonomy" id="231146"/>
    <lineage>
        <taxon>Bacteria</taxon>
        <taxon>Bacillati</taxon>
        <taxon>Cyanobacteriota</taxon>
        <taxon>Cyanophyceae</taxon>
        <taxon>Nostocales</taxon>
        <taxon>Tolypothrichaceae</taxon>
        <taxon>Tolypothrix</taxon>
    </lineage>
</organism>
<dbReference type="KEGG" id="ttq:NIES37_43610"/>
<accession>A0A1Z4N3W1</accession>
<reference evidence="1 2" key="1">
    <citation type="submission" date="2017-06" db="EMBL/GenBank/DDBJ databases">
        <title>Genome sequencing of cyanobaciteial culture collection at National Institute for Environmental Studies (NIES).</title>
        <authorList>
            <person name="Hirose Y."/>
            <person name="Shimura Y."/>
            <person name="Fujisawa T."/>
            <person name="Nakamura Y."/>
            <person name="Kawachi M."/>
        </authorList>
    </citation>
    <scope>NUCLEOTIDE SEQUENCE [LARGE SCALE GENOMIC DNA]</scope>
    <source>
        <strain evidence="1 2">NIES-37</strain>
    </source>
</reference>
<proteinExistence type="predicted"/>
<dbReference type="Proteomes" id="UP000218785">
    <property type="component" value="Chromosome"/>
</dbReference>
<evidence type="ECO:0000313" key="2">
    <source>
        <dbReference type="Proteomes" id="UP000218785"/>
    </source>
</evidence>
<sequence length="213" mass="21242">MVEESGVVVLPGVAGATLPGVPDSGMVVLPGTGVILLVLPESGLVVLPGVAGVIFVGLPDSGVDSGVDVLPGAGVVVSEGAVPGVVFVSEGLVPGIVVVPGVMLSGLVDPGVTLGPGVVLFSGVGLVGLVVEPVLGLPVLTAAPPGQRELSGKYSHRIFMPSGDILISVGALVDELSAWAMEDLLDWAAATLALKAKVRAVPIRLRDFPFILN</sequence>
<gene>
    <name evidence="1" type="ORF">NIES37_43610</name>
</gene>
<name>A0A1Z4N3W1_9CYAN</name>
<dbReference type="EMBL" id="AP018248">
    <property type="protein sequence ID" value="BAZ00371.1"/>
    <property type="molecule type" value="Genomic_DNA"/>
</dbReference>
<evidence type="ECO:0000313" key="1">
    <source>
        <dbReference type="EMBL" id="BAZ00371.1"/>
    </source>
</evidence>